<reference evidence="2 3" key="1">
    <citation type="submission" date="2024-09" db="EMBL/GenBank/DDBJ databases">
        <authorList>
            <person name="Sun Q."/>
            <person name="Mori K."/>
        </authorList>
    </citation>
    <scope>NUCLEOTIDE SEQUENCE [LARGE SCALE GENOMIC DNA]</scope>
    <source>
        <strain evidence="2 3">CCM 7468</strain>
    </source>
</reference>
<evidence type="ECO:0000256" key="1">
    <source>
        <dbReference type="SAM" id="MobiDB-lite"/>
    </source>
</evidence>
<name>A0ABV6IW52_9PROT</name>
<feature type="compositionally biased region" description="Low complexity" evidence="1">
    <location>
        <begin position="145"/>
        <end position="156"/>
    </location>
</feature>
<feature type="region of interest" description="Disordered" evidence="1">
    <location>
        <begin position="47"/>
        <end position="201"/>
    </location>
</feature>
<comment type="caution">
    <text evidence="2">The sequence shown here is derived from an EMBL/GenBank/DDBJ whole genome shotgun (WGS) entry which is preliminary data.</text>
</comment>
<organism evidence="2 3">
    <name type="scientific">Muricoccus vinaceus</name>
    <dbReference type="NCBI Taxonomy" id="424704"/>
    <lineage>
        <taxon>Bacteria</taxon>
        <taxon>Pseudomonadati</taxon>
        <taxon>Pseudomonadota</taxon>
        <taxon>Alphaproteobacteria</taxon>
        <taxon>Acetobacterales</taxon>
        <taxon>Roseomonadaceae</taxon>
        <taxon>Muricoccus</taxon>
    </lineage>
</organism>
<evidence type="ECO:0000313" key="2">
    <source>
        <dbReference type="EMBL" id="MFC0387845.1"/>
    </source>
</evidence>
<feature type="compositionally biased region" description="Low complexity" evidence="1">
    <location>
        <begin position="67"/>
        <end position="92"/>
    </location>
</feature>
<accession>A0ABV6IW52</accession>
<keyword evidence="3" id="KW-1185">Reference proteome</keyword>
<gene>
    <name evidence="2" type="ORF">ACFFIC_20195</name>
</gene>
<evidence type="ECO:0000313" key="3">
    <source>
        <dbReference type="Proteomes" id="UP001589789"/>
    </source>
</evidence>
<dbReference type="RefSeq" id="WP_377053688.1">
    <property type="nucleotide sequence ID" value="NZ_JBHLVZ010000070.1"/>
</dbReference>
<feature type="compositionally biased region" description="Basic and acidic residues" evidence="1">
    <location>
        <begin position="47"/>
        <end position="56"/>
    </location>
</feature>
<feature type="compositionally biased region" description="Low complexity" evidence="1">
    <location>
        <begin position="168"/>
        <end position="177"/>
    </location>
</feature>
<feature type="compositionally biased region" description="Pro residues" evidence="1">
    <location>
        <begin position="94"/>
        <end position="107"/>
    </location>
</feature>
<sequence>MARIPREEHAKIRERVEIGQQKVAAVAASYDCTPANIYAILAKLRREDTPESKLPDDLPAPAKPTKPLSAPLPAPVAAASPSDPPSDDGLPLFGIPPAPKPLQPEAPPAASVQGVVHLIPTKEVPGEAASPALSDVPPGTSSDELLAPALHPATAARSGLQAPPASPAKPARSPAQPVGRPAVSKPEPAAGSSNSKRAKTGIALLMRTSDGEEAVHPFRSIEELLSAAKPILRTAAKSPEPIWFSIQTVDLDALEDAF</sequence>
<protein>
    <submittedName>
        <fullName evidence="2">Uncharacterized protein</fullName>
    </submittedName>
</protein>
<dbReference type="EMBL" id="JBHLVZ010000070">
    <property type="protein sequence ID" value="MFC0387845.1"/>
    <property type="molecule type" value="Genomic_DNA"/>
</dbReference>
<dbReference type="Proteomes" id="UP001589789">
    <property type="component" value="Unassembled WGS sequence"/>
</dbReference>
<proteinExistence type="predicted"/>